<evidence type="ECO:0000313" key="2">
    <source>
        <dbReference type="Proteomes" id="UP001558632"/>
    </source>
</evidence>
<dbReference type="Proteomes" id="UP001558632">
    <property type="component" value="Unassembled WGS sequence"/>
</dbReference>
<comment type="caution">
    <text evidence="1">The sequence shown here is derived from an EMBL/GenBank/DDBJ whole genome shotgun (WGS) entry which is preliminary data.</text>
</comment>
<proteinExistence type="predicted"/>
<evidence type="ECO:0000313" key="1">
    <source>
        <dbReference type="EMBL" id="KAL1245019.1"/>
    </source>
</evidence>
<sequence>MESQSCKKWKISEDGLEFHILKTKQSLRKHKTYLLFAFFINTKKSSKSSSCSNKLMLIVQTVKYTYFQTSSR</sequence>
<organism evidence="1 2">
    <name type="scientific">Trichinella spiralis</name>
    <name type="common">Trichina worm</name>
    <dbReference type="NCBI Taxonomy" id="6334"/>
    <lineage>
        <taxon>Eukaryota</taxon>
        <taxon>Metazoa</taxon>
        <taxon>Ecdysozoa</taxon>
        <taxon>Nematoda</taxon>
        <taxon>Enoplea</taxon>
        <taxon>Dorylaimia</taxon>
        <taxon>Trichinellida</taxon>
        <taxon>Trichinellidae</taxon>
        <taxon>Trichinella</taxon>
    </lineage>
</organism>
<accession>A0ABR3KZP8</accession>
<keyword evidence="2" id="KW-1185">Reference proteome</keyword>
<reference evidence="1 2" key="1">
    <citation type="submission" date="2024-07" db="EMBL/GenBank/DDBJ databases">
        <title>Enhanced genomic and transcriptomic resources for Trichinella pseudospiralis and T. spiralis underpin the discovery of pronounced molecular differences between stages and species.</title>
        <authorList>
            <person name="Pasi K.K."/>
            <person name="La Rosa G."/>
            <person name="Gomez-Morales M.A."/>
            <person name="Tosini F."/>
            <person name="Sumanam S."/>
            <person name="Young N.D."/>
            <person name="Chang B.C."/>
            <person name="Robin G.B."/>
        </authorList>
    </citation>
    <scope>NUCLEOTIDE SEQUENCE [LARGE SCALE GENOMIC DNA]</scope>
    <source>
        <strain evidence="1">ISS534</strain>
    </source>
</reference>
<gene>
    <name evidence="1" type="ORF">TSPI_07833</name>
</gene>
<protein>
    <submittedName>
        <fullName evidence="1">Uncharacterized protein</fullName>
    </submittedName>
</protein>
<name>A0ABR3KZP8_TRISP</name>
<dbReference type="EMBL" id="JBEUSY010000120">
    <property type="protein sequence ID" value="KAL1245019.1"/>
    <property type="molecule type" value="Genomic_DNA"/>
</dbReference>